<evidence type="ECO:0000256" key="1">
    <source>
        <dbReference type="ARBA" id="ARBA00006594"/>
    </source>
</evidence>
<sequence>MVLNDMPVQPFPSPLRYPGGKLKVANYVKLLFVLNDLMDGHYAEPYAGGCSVALSLLFGQYASKIFINDIDKDIYDFWFTVLNDPDGLSKKIRDAKLDMDEWNSQRRFLDNKKDEHSQLERAFAAFYLNRTNRSGIIRGGVIGGKNQTGKWKIDARFNKDNLIQRIEKIARQRDQIEISNLDARIFLRDVVPTMDKRSLTYLDPPYYDKGQGLYTNAYDHDGHADVADDVAKLKSPWLVSYDNIEKIKELYTGHTSIEYNLYHSAANHVAKEEKDTEADATPSVESEAIFKEPIAEETAVGEDSPTEHVPKPRRKGKEIMFFSPGLILPEGITDPSAISVKKLHALSKECKEMRQLSLMF</sequence>
<dbReference type="GO" id="GO:0032259">
    <property type="term" value="P:methylation"/>
    <property type="evidence" value="ECO:0007669"/>
    <property type="project" value="UniProtKB-KW"/>
</dbReference>
<gene>
    <name evidence="7" type="ORF">O9Z63_14655</name>
</gene>
<dbReference type="PANTHER" id="PTHR30481">
    <property type="entry name" value="DNA ADENINE METHYLASE"/>
    <property type="match status" value="1"/>
</dbReference>
<evidence type="ECO:0000256" key="3">
    <source>
        <dbReference type="ARBA" id="ARBA00022603"/>
    </source>
</evidence>
<comment type="catalytic activity">
    <reaction evidence="6">
        <text>a 2'-deoxyadenosine in DNA + S-adenosyl-L-methionine = an N(6)-methyl-2'-deoxyadenosine in DNA + S-adenosyl-L-homocysteine + H(+)</text>
        <dbReference type="Rhea" id="RHEA:15197"/>
        <dbReference type="Rhea" id="RHEA-COMP:12418"/>
        <dbReference type="Rhea" id="RHEA-COMP:12419"/>
        <dbReference type="ChEBI" id="CHEBI:15378"/>
        <dbReference type="ChEBI" id="CHEBI:57856"/>
        <dbReference type="ChEBI" id="CHEBI:59789"/>
        <dbReference type="ChEBI" id="CHEBI:90615"/>
        <dbReference type="ChEBI" id="CHEBI:90616"/>
        <dbReference type="EC" id="2.1.1.72"/>
    </reaction>
</comment>
<dbReference type="Gene3D" id="3.40.50.150">
    <property type="entry name" value="Vaccinia Virus protein VP39"/>
    <property type="match status" value="1"/>
</dbReference>
<dbReference type="EMBL" id="CP115396">
    <property type="protein sequence ID" value="WBO83614.1"/>
    <property type="molecule type" value="Genomic_DNA"/>
</dbReference>
<dbReference type="InterPro" id="IPR023095">
    <property type="entry name" value="Ade_MeTrfase_dom_2"/>
</dbReference>
<dbReference type="RefSeq" id="WP_270126003.1">
    <property type="nucleotide sequence ID" value="NZ_CP115396.1"/>
</dbReference>
<dbReference type="Pfam" id="PF02086">
    <property type="entry name" value="MethyltransfD12"/>
    <property type="match status" value="1"/>
</dbReference>
<evidence type="ECO:0000256" key="5">
    <source>
        <dbReference type="ARBA" id="ARBA00022691"/>
    </source>
</evidence>
<dbReference type="EC" id="2.1.1.72" evidence="2"/>
<evidence type="ECO:0000313" key="7">
    <source>
        <dbReference type="EMBL" id="WBO83614.1"/>
    </source>
</evidence>
<keyword evidence="3 7" id="KW-0489">Methyltransferase</keyword>
<dbReference type="GO" id="GO:0008168">
    <property type="term" value="F:methyltransferase activity"/>
    <property type="evidence" value="ECO:0007669"/>
    <property type="project" value="UniProtKB-KW"/>
</dbReference>
<dbReference type="Gene3D" id="1.10.1020.10">
    <property type="entry name" value="Adenine-specific Methyltransferase, Domain 2"/>
    <property type="match status" value="1"/>
</dbReference>
<name>A0ABY7PKC5_9BACT</name>
<dbReference type="Proteomes" id="UP001211872">
    <property type="component" value="Chromosome"/>
</dbReference>
<evidence type="ECO:0000256" key="4">
    <source>
        <dbReference type="ARBA" id="ARBA00022679"/>
    </source>
</evidence>
<evidence type="ECO:0000313" key="8">
    <source>
        <dbReference type="Proteomes" id="UP001211872"/>
    </source>
</evidence>
<dbReference type="InterPro" id="IPR029063">
    <property type="entry name" value="SAM-dependent_MTases_sf"/>
</dbReference>
<evidence type="ECO:0000256" key="6">
    <source>
        <dbReference type="ARBA" id="ARBA00047942"/>
    </source>
</evidence>
<dbReference type="PRINTS" id="PR00505">
    <property type="entry name" value="D12N6MTFRASE"/>
</dbReference>
<protein>
    <recommendedName>
        <fullName evidence="2">site-specific DNA-methyltransferase (adenine-specific)</fullName>
        <ecNumber evidence="2">2.1.1.72</ecNumber>
    </recommendedName>
</protein>
<keyword evidence="8" id="KW-1185">Reference proteome</keyword>
<keyword evidence="5" id="KW-0949">S-adenosyl-L-methionine</keyword>
<dbReference type="PANTHER" id="PTHR30481:SF2">
    <property type="entry name" value="SITE-SPECIFIC DNA-METHYLTRANSFERASE (ADENINE-SPECIFIC)"/>
    <property type="match status" value="1"/>
</dbReference>
<evidence type="ECO:0000256" key="2">
    <source>
        <dbReference type="ARBA" id="ARBA00011900"/>
    </source>
</evidence>
<dbReference type="InterPro" id="IPR012327">
    <property type="entry name" value="MeTrfase_D12"/>
</dbReference>
<comment type="similarity">
    <text evidence="1">Belongs to the N(4)/N(6)-methyltransferase family.</text>
</comment>
<dbReference type="SUPFAM" id="SSF53335">
    <property type="entry name" value="S-adenosyl-L-methionine-dependent methyltransferases"/>
    <property type="match status" value="1"/>
</dbReference>
<accession>A0ABY7PKC5</accession>
<keyword evidence="4" id="KW-0808">Transferase</keyword>
<reference evidence="7 8" key="1">
    <citation type="journal article" date="2011" name="Int. J. Syst. Evol. Microbiol.">
        <title>Hymenobacter yonginensis sp. nov., isolated from a mesotrophic artificial lake.</title>
        <authorList>
            <person name="Joung Y."/>
            <person name="Cho S.H."/>
            <person name="Kim H."/>
            <person name="Kim S.B."/>
            <person name="Joh K."/>
        </authorList>
    </citation>
    <scope>NUCLEOTIDE SEQUENCE [LARGE SCALE GENOMIC DNA]</scope>
    <source>
        <strain evidence="7 8">KCTC 22745</strain>
    </source>
</reference>
<organism evidence="7 8">
    <name type="scientific">Hymenobacter yonginensis</name>
    <dbReference type="NCBI Taxonomy" id="748197"/>
    <lineage>
        <taxon>Bacteria</taxon>
        <taxon>Pseudomonadati</taxon>
        <taxon>Bacteroidota</taxon>
        <taxon>Cytophagia</taxon>
        <taxon>Cytophagales</taxon>
        <taxon>Hymenobacteraceae</taxon>
        <taxon>Hymenobacter</taxon>
    </lineage>
</organism>
<proteinExistence type="inferred from homology"/>